<gene>
    <name evidence="1" type="ORF">SB48_HM08orf00621</name>
</gene>
<evidence type="ECO:0000313" key="2">
    <source>
        <dbReference type="Proteomes" id="UP000032024"/>
    </source>
</evidence>
<dbReference type="Proteomes" id="UP000032024">
    <property type="component" value="Chromosome"/>
</dbReference>
<reference evidence="2" key="1">
    <citation type="submission" date="2015-01" db="EMBL/GenBank/DDBJ databases">
        <title>Comparative genome analysis of Bacillus coagulans HM-08, Clostridium butyricum HM-68, Bacillus subtilis HM-66 and Bacillus paralicheniformis BL-09.</title>
        <authorList>
            <person name="Zhang H."/>
        </authorList>
    </citation>
    <scope>NUCLEOTIDE SEQUENCE [LARGE SCALE GENOMIC DNA]</scope>
    <source>
        <strain evidence="2">HM-08</strain>
    </source>
</reference>
<name>A0AAN0T276_HEYCO</name>
<keyword evidence="2" id="KW-1185">Reference proteome</keyword>
<protein>
    <submittedName>
        <fullName evidence="1">Uncharacterized protein</fullName>
    </submittedName>
</protein>
<evidence type="ECO:0000313" key="1">
    <source>
        <dbReference type="EMBL" id="AJO21197.1"/>
    </source>
</evidence>
<dbReference type="EMBL" id="CP010525">
    <property type="protein sequence ID" value="AJO21197.1"/>
    <property type="molecule type" value="Genomic_DNA"/>
</dbReference>
<accession>A0AAN0T276</accession>
<organism evidence="1 2">
    <name type="scientific">Heyndrickxia coagulans</name>
    <name type="common">Weizmannia coagulans</name>
    <dbReference type="NCBI Taxonomy" id="1398"/>
    <lineage>
        <taxon>Bacteria</taxon>
        <taxon>Bacillati</taxon>
        <taxon>Bacillota</taxon>
        <taxon>Bacilli</taxon>
        <taxon>Bacillales</taxon>
        <taxon>Bacillaceae</taxon>
        <taxon>Heyndrickxia</taxon>
    </lineage>
</organism>
<sequence length="43" mass="4837">MNETLLLCCRLQKGIIMQMDDLVSMQKLKSVLYSILSVSAFDG</sequence>
<dbReference type="AlphaFoldDB" id="A0AAN0T276"/>
<proteinExistence type="predicted"/>